<dbReference type="Pfam" id="PF06738">
    <property type="entry name" value="ThrE"/>
    <property type="match status" value="1"/>
</dbReference>
<evidence type="ECO:0000256" key="7">
    <source>
        <dbReference type="SAM" id="Phobius"/>
    </source>
</evidence>
<dbReference type="GO" id="GO:0005886">
    <property type="term" value="C:plasma membrane"/>
    <property type="evidence" value="ECO:0007669"/>
    <property type="project" value="UniProtKB-SubCell"/>
</dbReference>
<evidence type="ECO:0000256" key="6">
    <source>
        <dbReference type="ARBA" id="ARBA00034125"/>
    </source>
</evidence>
<feature type="domain" description="Threonine/serine exporter-like N-terminal" evidence="8">
    <location>
        <begin position="11"/>
        <end position="254"/>
    </location>
</feature>
<evidence type="ECO:0000256" key="2">
    <source>
        <dbReference type="ARBA" id="ARBA00022475"/>
    </source>
</evidence>
<evidence type="ECO:0000256" key="4">
    <source>
        <dbReference type="ARBA" id="ARBA00022989"/>
    </source>
</evidence>
<dbReference type="AlphaFoldDB" id="H3NHF4"/>
<dbReference type="Proteomes" id="UP000006190">
    <property type="component" value="Unassembled WGS sequence"/>
</dbReference>
<keyword evidence="3 7" id="KW-0812">Transmembrane</keyword>
<feature type="transmembrane region" description="Helical" evidence="7">
    <location>
        <begin position="173"/>
        <end position="192"/>
    </location>
</feature>
<dbReference type="STRING" id="883113.HMPREF9708_00293"/>
<evidence type="ECO:0000313" key="10">
    <source>
        <dbReference type="Proteomes" id="UP000006190"/>
    </source>
</evidence>
<feature type="transmembrane region" description="Helical" evidence="7">
    <location>
        <begin position="198"/>
        <end position="219"/>
    </location>
</feature>
<evidence type="ECO:0000313" key="9">
    <source>
        <dbReference type="EMBL" id="EHR38209.1"/>
    </source>
</evidence>
<keyword evidence="4 7" id="KW-1133">Transmembrane helix</keyword>
<keyword evidence="5 7" id="KW-0472">Membrane</keyword>
<comment type="similarity">
    <text evidence="6">Belongs to the ThrE exporter (TC 2.A.79) family.</text>
</comment>
<dbReference type="HOGENOM" id="CLU_070277_0_0_9"/>
<keyword evidence="2" id="KW-1003">Cell membrane</keyword>
<dbReference type="EMBL" id="AGEG01000002">
    <property type="protein sequence ID" value="EHR38209.1"/>
    <property type="molecule type" value="Genomic_DNA"/>
</dbReference>
<dbReference type="PATRIC" id="fig|883113.3.peg.297"/>
<evidence type="ECO:0000256" key="1">
    <source>
        <dbReference type="ARBA" id="ARBA00004651"/>
    </source>
</evidence>
<evidence type="ECO:0000256" key="3">
    <source>
        <dbReference type="ARBA" id="ARBA00022692"/>
    </source>
</evidence>
<comment type="caution">
    <text evidence="9">The sequence shown here is derived from an EMBL/GenBank/DDBJ whole genome shotgun (WGS) entry which is preliminary data.</text>
</comment>
<organism evidence="9 10">
    <name type="scientific">Facklamia languida CCUG 37842</name>
    <dbReference type="NCBI Taxonomy" id="883113"/>
    <lineage>
        <taxon>Bacteria</taxon>
        <taxon>Bacillati</taxon>
        <taxon>Bacillota</taxon>
        <taxon>Bacilli</taxon>
        <taxon>Lactobacillales</taxon>
        <taxon>Aerococcaceae</taxon>
        <taxon>Facklamia</taxon>
    </lineage>
</organism>
<feature type="transmembrane region" description="Helical" evidence="7">
    <location>
        <begin position="231"/>
        <end position="254"/>
    </location>
</feature>
<proteinExistence type="inferred from homology"/>
<feature type="transmembrane region" description="Helical" evidence="7">
    <location>
        <begin position="119"/>
        <end position="138"/>
    </location>
</feature>
<dbReference type="PANTHER" id="PTHR34390:SF2">
    <property type="entry name" value="SUCCINATE TRANSPORTER SUBUNIT YJJP-RELATED"/>
    <property type="match status" value="1"/>
</dbReference>
<accession>H3NHF4</accession>
<keyword evidence="10" id="KW-1185">Reference proteome</keyword>
<dbReference type="eggNOG" id="COG2966">
    <property type="taxonomic scope" value="Bacteria"/>
</dbReference>
<dbReference type="InterPro" id="IPR010619">
    <property type="entry name" value="ThrE-like_N"/>
</dbReference>
<dbReference type="RefSeq" id="WP_006308211.1">
    <property type="nucleotide sequence ID" value="NZ_JH601133.1"/>
</dbReference>
<evidence type="ECO:0000259" key="8">
    <source>
        <dbReference type="Pfam" id="PF06738"/>
    </source>
</evidence>
<dbReference type="GO" id="GO:0022857">
    <property type="term" value="F:transmembrane transporter activity"/>
    <property type="evidence" value="ECO:0007669"/>
    <property type="project" value="InterPro"/>
</dbReference>
<reference evidence="9 10" key="1">
    <citation type="submission" date="2012-01" db="EMBL/GenBank/DDBJ databases">
        <title>The Genome Sequence of Facklamia languida CCUG 37842.</title>
        <authorList>
            <consortium name="The Broad Institute Genome Sequencing Platform"/>
            <person name="Earl A."/>
            <person name="Ward D."/>
            <person name="Feldgarden M."/>
            <person name="Gevers D."/>
            <person name="Huys G."/>
            <person name="Young S.K."/>
            <person name="Zeng Q."/>
            <person name="Gargeya S."/>
            <person name="Fitzgerald M."/>
            <person name="Haas B."/>
            <person name="Abouelleil A."/>
            <person name="Alvarado L."/>
            <person name="Arachchi H.M."/>
            <person name="Berlin A."/>
            <person name="Chapman S.B."/>
            <person name="Gearin G."/>
            <person name="Goldberg J."/>
            <person name="Griggs A."/>
            <person name="Gujja S."/>
            <person name="Hansen M."/>
            <person name="Heiman D."/>
            <person name="Howarth C."/>
            <person name="Larimer J."/>
            <person name="Lui A."/>
            <person name="MacDonald P.J.P."/>
            <person name="McCowen C."/>
            <person name="Montmayeur A."/>
            <person name="Murphy C."/>
            <person name="Neiman D."/>
            <person name="Pearson M."/>
            <person name="Priest M."/>
            <person name="Roberts A."/>
            <person name="Saif S."/>
            <person name="Shea T."/>
            <person name="Sisk P."/>
            <person name="Stolte C."/>
            <person name="Sykes S."/>
            <person name="Wortman J."/>
            <person name="Nusbaum C."/>
            <person name="Birren B."/>
        </authorList>
    </citation>
    <scope>NUCLEOTIDE SEQUENCE [LARGE SCALE GENOMIC DNA]</scope>
    <source>
        <strain evidence="9 10">CCUG 37842</strain>
    </source>
</reference>
<dbReference type="GO" id="GO:0015744">
    <property type="term" value="P:succinate transport"/>
    <property type="evidence" value="ECO:0007669"/>
    <property type="project" value="TreeGrafter"/>
</dbReference>
<name>H3NHF4_9LACT</name>
<evidence type="ECO:0000256" key="5">
    <source>
        <dbReference type="ARBA" id="ARBA00023136"/>
    </source>
</evidence>
<gene>
    <name evidence="9" type="ORF">HMPREF9708_00293</name>
</gene>
<protein>
    <recommendedName>
        <fullName evidence="8">Threonine/serine exporter-like N-terminal domain-containing protein</fullName>
    </recommendedName>
</protein>
<dbReference type="InterPro" id="IPR050539">
    <property type="entry name" value="ThrE_Dicarb/AminoAcid_Exp"/>
</dbReference>
<dbReference type="OrthoDB" id="9813917at2"/>
<sequence length="263" mass="29381">MDRQDKDILQLANLAGRILIQSEAEGYRVERTVRQILSKSQLEYADAFSSASGLFINIESSSQDETESDETTLVIRVNNRQNHMRCIHQVHQVTDRFMRDEITSQEAIHRLQTFQIEEYSTHNNFVSIIALIMCYVGILNGSPGDLVISLIPAILILFFELSDDRFGLNRFSINVLMTAALAFVLPLIDFYVTPNFNLDIVIAATLMPLYPGTAFTNAIRDFLHGDYSTGLTRAIDAIILGLSLALGTGIGLALSRGVIHLWT</sequence>
<comment type="subcellular location">
    <subcellularLocation>
        <location evidence="1">Cell membrane</location>
        <topology evidence="1">Multi-pass membrane protein</topology>
    </subcellularLocation>
</comment>
<dbReference type="PANTHER" id="PTHR34390">
    <property type="entry name" value="UPF0442 PROTEIN YJJB-RELATED"/>
    <property type="match status" value="1"/>
</dbReference>